<dbReference type="GO" id="GO:0097529">
    <property type="term" value="P:myeloid leukocyte migration"/>
    <property type="evidence" value="ECO:0007669"/>
    <property type="project" value="UniProtKB-ARBA"/>
</dbReference>
<keyword evidence="6" id="KW-0729">SH3-binding</keyword>
<evidence type="ECO:0000256" key="5">
    <source>
        <dbReference type="ARBA" id="ARBA00022989"/>
    </source>
</evidence>
<dbReference type="GO" id="GO:0019903">
    <property type="term" value="F:protein phosphatase binding"/>
    <property type="evidence" value="ECO:0007669"/>
    <property type="project" value="UniProtKB-ARBA"/>
</dbReference>
<keyword evidence="5 16" id="KW-1133">Transmembrane helix</keyword>
<feature type="signal peptide" evidence="17">
    <location>
        <begin position="1"/>
        <end position="26"/>
    </location>
</feature>
<evidence type="ECO:0000313" key="19">
    <source>
        <dbReference type="EMBL" id="KAK7806935.1"/>
    </source>
</evidence>
<evidence type="ECO:0000256" key="11">
    <source>
        <dbReference type="ARBA" id="ARBA00068108"/>
    </source>
</evidence>
<feature type="domain" description="Ig-like" evidence="18">
    <location>
        <begin position="280"/>
        <end position="376"/>
    </location>
</feature>
<feature type="domain" description="Ig-like" evidence="18">
    <location>
        <begin position="174"/>
        <end position="273"/>
    </location>
</feature>
<evidence type="ECO:0000256" key="8">
    <source>
        <dbReference type="ARBA" id="ARBA00023157"/>
    </source>
</evidence>
<gene>
    <name evidence="19" type="ORF">U0070_026078</name>
</gene>
<dbReference type="Pfam" id="PF07654">
    <property type="entry name" value="C1-set"/>
    <property type="match status" value="2"/>
</dbReference>
<comment type="caution">
    <text evidence="19">The sequence shown here is derived from an EMBL/GenBank/DDBJ whole genome shotgun (WGS) entry which is preliminary data.</text>
</comment>
<evidence type="ECO:0000256" key="3">
    <source>
        <dbReference type="ARBA" id="ARBA00022729"/>
    </source>
</evidence>
<dbReference type="FunFam" id="2.60.40.10:FF:000490">
    <property type="entry name" value="Signal-regulatory protein beta 1"/>
    <property type="match status" value="1"/>
</dbReference>
<evidence type="ECO:0000256" key="10">
    <source>
        <dbReference type="ARBA" id="ARBA00023319"/>
    </source>
</evidence>
<dbReference type="Pfam" id="PF07686">
    <property type="entry name" value="V-set"/>
    <property type="match status" value="1"/>
</dbReference>
<dbReference type="InterPro" id="IPR013783">
    <property type="entry name" value="Ig-like_fold"/>
</dbReference>
<dbReference type="InterPro" id="IPR003597">
    <property type="entry name" value="Ig_C1-set"/>
</dbReference>
<feature type="transmembrane region" description="Helical" evidence="16">
    <location>
        <begin position="419"/>
        <end position="440"/>
    </location>
</feature>
<dbReference type="PANTHER" id="PTHR19971">
    <property type="entry name" value="SIGNAL-REGULATORY PROTEIN BETA"/>
    <property type="match status" value="1"/>
</dbReference>
<evidence type="ECO:0000256" key="9">
    <source>
        <dbReference type="ARBA" id="ARBA00023180"/>
    </source>
</evidence>
<keyword evidence="4" id="KW-0677">Repeat</keyword>
<evidence type="ECO:0000256" key="15">
    <source>
        <dbReference type="ARBA" id="ARBA00080624"/>
    </source>
</evidence>
<dbReference type="SUPFAM" id="SSF48726">
    <property type="entry name" value="Immunoglobulin"/>
    <property type="match status" value="3"/>
</dbReference>
<evidence type="ECO:0000256" key="13">
    <source>
        <dbReference type="ARBA" id="ARBA00076461"/>
    </source>
</evidence>
<evidence type="ECO:0000256" key="16">
    <source>
        <dbReference type="SAM" id="Phobius"/>
    </source>
</evidence>
<dbReference type="FunFam" id="2.60.40.10:FF:000295">
    <property type="entry name" value="Tyrosine-protein phosphatase non-receptor type substrate 1"/>
    <property type="match status" value="1"/>
</dbReference>
<dbReference type="InterPro" id="IPR013106">
    <property type="entry name" value="Ig_V-set"/>
</dbReference>
<dbReference type="Proteomes" id="UP001488838">
    <property type="component" value="Unassembled WGS sequence"/>
</dbReference>
<evidence type="ECO:0000256" key="1">
    <source>
        <dbReference type="ARBA" id="ARBA00004479"/>
    </source>
</evidence>
<evidence type="ECO:0000259" key="18">
    <source>
        <dbReference type="PROSITE" id="PS50835"/>
    </source>
</evidence>
<dbReference type="FunFam" id="2.60.40.10:FF:000454">
    <property type="entry name" value="Tyrosine-protein phosphatase non-receptor type substrate 1"/>
    <property type="match status" value="1"/>
</dbReference>
<evidence type="ECO:0000256" key="17">
    <source>
        <dbReference type="SAM" id="SignalP"/>
    </source>
</evidence>
<dbReference type="SMART" id="SM00409">
    <property type="entry name" value="IG"/>
    <property type="match status" value="1"/>
</dbReference>
<dbReference type="SMART" id="SM00406">
    <property type="entry name" value="IGv"/>
    <property type="match status" value="1"/>
</dbReference>
<dbReference type="Gene3D" id="2.60.40.10">
    <property type="entry name" value="Immunoglobulins"/>
    <property type="match status" value="3"/>
</dbReference>
<keyword evidence="20" id="KW-1185">Reference proteome</keyword>
<dbReference type="PROSITE" id="PS50835">
    <property type="entry name" value="IG_LIKE"/>
    <property type="match status" value="3"/>
</dbReference>
<keyword evidence="2 16" id="KW-0812">Transmembrane</keyword>
<dbReference type="EMBL" id="JBBHLL010000287">
    <property type="protein sequence ID" value="KAK7806935.1"/>
    <property type="molecule type" value="Genomic_DNA"/>
</dbReference>
<reference evidence="19 20" key="1">
    <citation type="journal article" date="2023" name="bioRxiv">
        <title>Conserved and derived expression patterns and positive selection on dental genes reveal complex evolutionary context of ever-growing rodent molars.</title>
        <authorList>
            <person name="Calamari Z.T."/>
            <person name="Song A."/>
            <person name="Cohen E."/>
            <person name="Akter M."/>
            <person name="Roy R.D."/>
            <person name="Hallikas O."/>
            <person name="Christensen M.M."/>
            <person name="Li P."/>
            <person name="Marangoni P."/>
            <person name="Jernvall J."/>
            <person name="Klein O.D."/>
        </authorList>
    </citation>
    <scope>NUCLEOTIDE SEQUENCE [LARGE SCALE GENOMIC DNA]</scope>
    <source>
        <strain evidence="19">V071</strain>
    </source>
</reference>
<sequence>MFDLDSWPHTPHSILLLALLLGLSGAATQELKVIQPETSVSVHAGETATLNCTVTSLRPLGPIKWFRGTGQSRQLIYAFSGEKFPRVTNVTDVTKRNNLDFSIRISNVTPADAGTYYCVKFGITYSNRDIWSGGGTVLYVLGKYCLVLLIPHISNRSNVSKIVYSAMKKQASKPSPPMVSGPAARVAPGHTVNYTCKSYGFSPRNITLKWFKDRNELSHFQTTVDPKEQSISYNISSTAQVVLSAGDVHSQITCEVAHDTLQGGRLRGIAKLSDIVRVSPTLEISEQPSVVWNLIGVTCQVNKFYPSRLRLTWLENGNISHIEDPSTFTVNKDGTYSWTSRHLVNVSAHEEDIILTCQVEHDQQPPEIKTHTVMVSACQREQGISTMSGKVSTQTSWLFVNFSSFLNVKELDTSNTAEILVAVLLGPKLLLVIGASVIYMHKKQKA</sequence>
<evidence type="ECO:0000313" key="20">
    <source>
        <dbReference type="Proteomes" id="UP001488838"/>
    </source>
</evidence>
<dbReference type="GO" id="GO:0032680">
    <property type="term" value="P:regulation of tumor necrosis factor production"/>
    <property type="evidence" value="ECO:0007669"/>
    <property type="project" value="UniProtKB-ARBA"/>
</dbReference>
<feature type="domain" description="Ig-like" evidence="18">
    <location>
        <begin position="11"/>
        <end position="118"/>
    </location>
</feature>
<accession>A0AAW0HY46</accession>
<dbReference type="GO" id="GO:0016020">
    <property type="term" value="C:membrane"/>
    <property type="evidence" value="ECO:0007669"/>
    <property type="project" value="UniProtKB-SubCell"/>
</dbReference>
<dbReference type="InterPro" id="IPR051755">
    <property type="entry name" value="Ig-like_CS_Receptor"/>
</dbReference>
<evidence type="ECO:0000256" key="4">
    <source>
        <dbReference type="ARBA" id="ARBA00022737"/>
    </source>
</evidence>
<organism evidence="19 20">
    <name type="scientific">Myodes glareolus</name>
    <name type="common">Bank vole</name>
    <name type="synonym">Clethrionomys glareolus</name>
    <dbReference type="NCBI Taxonomy" id="447135"/>
    <lineage>
        <taxon>Eukaryota</taxon>
        <taxon>Metazoa</taxon>
        <taxon>Chordata</taxon>
        <taxon>Craniata</taxon>
        <taxon>Vertebrata</taxon>
        <taxon>Euteleostomi</taxon>
        <taxon>Mammalia</taxon>
        <taxon>Eutheria</taxon>
        <taxon>Euarchontoglires</taxon>
        <taxon>Glires</taxon>
        <taxon>Rodentia</taxon>
        <taxon>Myomorpha</taxon>
        <taxon>Muroidea</taxon>
        <taxon>Cricetidae</taxon>
        <taxon>Arvicolinae</taxon>
        <taxon>Myodes</taxon>
    </lineage>
</organism>
<dbReference type="SMART" id="SM00407">
    <property type="entry name" value="IGc1"/>
    <property type="match status" value="2"/>
</dbReference>
<dbReference type="InterPro" id="IPR036179">
    <property type="entry name" value="Ig-like_dom_sf"/>
</dbReference>
<dbReference type="GO" id="GO:0050765">
    <property type="term" value="P:negative regulation of phagocytosis"/>
    <property type="evidence" value="ECO:0007669"/>
    <property type="project" value="UniProtKB-ARBA"/>
</dbReference>
<feature type="chain" id="PRO_5043833182" description="Tyrosine-protein phosphatase non-receptor type substrate 1" evidence="17">
    <location>
        <begin position="27"/>
        <end position="446"/>
    </location>
</feature>
<keyword evidence="3 17" id="KW-0732">Signal</keyword>
<keyword evidence="8" id="KW-1015">Disulfide bond</keyword>
<dbReference type="AlphaFoldDB" id="A0AAW0HY46"/>
<evidence type="ECO:0000256" key="14">
    <source>
        <dbReference type="ARBA" id="ARBA00079421"/>
    </source>
</evidence>
<evidence type="ECO:0000256" key="7">
    <source>
        <dbReference type="ARBA" id="ARBA00023136"/>
    </source>
</evidence>
<dbReference type="GO" id="GO:0032675">
    <property type="term" value="P:regulation of interleukin-6 production"/>
    <property type="evidence" value="ECO:0007669"/>
    <property type="project" value="UniProtKB-ARBA"/>
</dbReference>
<dbReference type="CDD" id="cd05772">
    <property type="entry name" value="IgC1_SIRP_domain_2"/>
    <property type="match status" value="1"/>
</dbReference>
<protein>
    <recommendedName>
        <fullName evidence="11">Tyrosine-protein phosphatase non-receptor type substrate 1</fullName>
    </recommendedName>
    <alternativeName>
        <fullName evidence="13">Brain Ig-like molecule with tyrosine-based activation motifs</fullName>
    </alternativeName>
    <alternativeName>
        <fullName evidence="14">CD172 antigen-like family member A</fullName>
    </alternativeName>
    <alternativeName>
        <fullName evidence="12">Inhibitory receptor SHPS-1</fullName>
    </alternativeName>
    <alternativeName>
        <fullName evidence="15">Signal-regulatory protein alpha-1</fullName>
    </alternativeName>
</protein>
<dbReference type="GO" id="GO:0045428">
    <property type="term" value="P:regulation of nitric oxide biosynthetic process"/>
    <property type="evidence" value="ECO:0007669"/>
    <property type="project" value="UniProtKB-ARBA"/>
</dbReference>
<dbReference type="InterPro" id="IPR003599">
    <property type="entry name" value="Ig_sub"/>
</dbReference>
<name>A0AAW0HY46_MYOGA</name>
<evidence type="ECO:0000256" key="12">
    <source>
        <dbReference type="ARBA" id="ARBA00075252"/>
    </source>
</evidence>
<keyword evidence="10" id="KW-0393">Immunoglobulin domain</keyword>
<dbReference type="CDD" id="cd16085">
    <property type="entry name" value="IgC1_SIRP_domain_3"/>
    <property type="match status" value="1"/>
</dbReference>
<keyword evidence="9" id="KW-0325">Glycoprotein</keyword>
<comment type="subcellular location">
    <subcellularLocation>
        <location evidence="1">Membrane</location>
        <topology evidence="1">Single-pass type I membrane protein</topology>
    </subcellularLocation>
</comment>
<dbReference type="InterPro" id="IPR007110">
    <property type="entry name" value="Ig-like_dom"/>
</dbReference>
<evidence type="ECO:0000256" key="6">
    <source>
        <dbReference type="ARBA" id="ARBA00023036"/>
    </source>
</evidence>
<proteinExistence type="predicted"/>
<evidence type="ECO:0000256" key="2">
    <source>
        <dbReference type="ARBA" id="ARBA00022692"/>
    </source>
</evidence>
<keyword evidence="7 16" id="KW-0472">Membrane</keyword>
<dbReference type="GO" id="GO:0017124">
    <property type="term" value="F:SH3 domain binding"/>
    <property type="evidence" value="ECO:0007669"/>
    <property type="project" value="UniProtKB-KW"/>
</dbReference>